<evidence type="ECO:0000313" key="2">
    <source>
        <dbReference type="Proteomes" id="UP001066276"/>
    </source>
</evidence>
<dbReference type="AlphaFoldDB" id="A0AAV7QZ59"/>
<keyword evidence="2" id="KW-1185">Reference proteome</keyword>
<name>A0AAV7QZ59_PLEWA</name>
<accession>A0AAV7QZ59</accession>
<protein>
    <submittedName>
        <fullName evidence="1">Uncharacterized protein</fullName>
    </submittedName>
</protein>
<gene>
    <name evidence="1" type="ORF">NDU88_010053</name>
</gene>
<comment type="caution">
    <text evidence="1">The sequence shown here is derived from an EMBL/GenBank/DDBJ whole genome shotgun (WGS) entry which is preliminary data.</text>
</comment>
<dbReference type="EMBL" id="JANPWB010000010">
    <property type="protein sequence ID" value="KAJ1143748.1"/>
    <property type="molecule type" value="Genomic_DNA"/>
</dbReference>
<proteinExistence type="predicted"/>
<sequence length="100" mass="11403">MLDRAASWKLGMVCVPGEGEQEGLEVCCMRAAHKRLRGRKVVARREVVQAALEYVIAQETVELAGQPSQHVSSALKMERLSLEGLWRQINTWNARRLMKW</sequence>
<reference evidence="1" key="1">
    <citation type="journal article" date="2022" name="bioRxiv">
        <title>Sequencing and chromosome-scale assembly of the giantPleurodeles waltlgenome.</title>
        <authorList>
            <person name="Brown T."/>
            <person name="Elewa A."/>
            <person name="Iarovenko S."/>
            <person name="Subramanian E."/>
            <person name="Araus A.J."/>
            <person name="Petzold A."/>
            <person name="Susuki M."/>
            <person name="Suzuki K.-i.T."/>
            <person name="Hayashi T."/>
            <person name="Toyoda A."/>
            <person name="Oliveira C."/>
            <person name="Osipova E."/>
            <person name="Leigh N.D."/>
            <person name="Simon A."/>
            <person name="Yun M.H."/>
        </authorList>
    </citation>
    <scope>NUCLEOTIDE SEQUENCE</scope>
    <source>
        <strain evidence="1">20211129_DDA</strain>
        <tissue evidence="1">Liver</tissue>
    </source>
</reference>
<dbReference type="Proteomes" id="UP001066276">
    <property type="component" value="Chromosome 6"/>
</dbReference>
<evidence type="ECO:0000313" key="1">
    <source>
        <dbReference type="EMBL" id="KAJ1143748.1"/>
    </source>
</evidence>
<organism evidence="1 2">
    <name type="scientific">Pleurodeles waltl</name>
    <name type="common">Iberian ribbed newt</name>
    <dbReference type="NCBI Taxonomy" id="8319"/>
    <lineage>
        <taxon>Eukaryota</taxon>
        <taxon>Metazoa</taxon>
        <taxon>Chordata</taxon>
        <taxon>Craniata</taxon>
        <taxon>Vertebrata</taxon>
        <taxon>Euteleostomi</taxon>
        <taxon>Amphibia</taxon>
        <taxon>Batrachia</taxon>
        <taxon>Caudata</taxon>
        <taxon>Salamandroidea</taxon>
        <taxon>Salamandridae</taxon>
        <taxon>Pleurodelinae</taxon>
        <taxon>Pleurodeles</taxon>
    </lineage>
</organism>